<reference evidence="3 4" key="1">
    <citation type="submission" date="2019-04" db="EMBL/GenBank/DDBJ databases">
        <title>Genome sequencing of Clostridium botulinum Groups I-IV and Clostridium butyricum.</title>
        <authorList>
            <person name="Brunt J."/>
            <person name="Van Vliet A.H.M."/>
            <person name="Stringer S.C."/>
            <person name="Carter A.T."/>
            <person name="Peck M.W."/>
        </authorList>
    </citation>
    <scope>NUCLEOTIDE SEQUENCE [LARGE SCALE GENOMIC DNA]</scope>
    <source>
        <strain evidence="1 4">1605</strain>
        <strain evidence="2 3">CB-K-33E</strain>
    </source>
</reference>
<proteinExistence type="predicted"/>
<dbReference type="Proteomes" id="UP000476820">
    <property type="component" value="Unassembled WGS sequence"/>
</dbReference>
<dbReference type="RefSeq" id="WP_012451220.1">
    <property type="nucleotide sequence ID" value="NZ_CP010520.1"/>
</dbReference>
<dbReference type="EMBL" id="SWOV01000015">
    <property type="protein sequence ID" value="NFF87691.1"/>
    <property type="molecule type" value="Genomic_DNA"/>
</dbReference>
<dbReference type="EMBL" id="SWVK01000001">
    <property type="protein sequence ID" value="NFN33705.1"/>
    <property type="molecule type" value="Genomic_DNA"/>
</dbReference>
<dbReference type="AlphaFoldDB" id="A0A0M1LSA2"/>
<sequence length="202" mass="22907">MILYKHIKNSLSLLLVLTCLTLLRGCNISNKTTFEPSPAKWALEQSVGTDMVTLDYASDDTVVFHDYFGLFIYDLNELQIIRSVDLQEIDCSMTQGDDYCEVTVSNDGSTIQLHNINSEDMYLYSVNTNTFQKAKYKPMSNSFKDKLIPIETLTNNPNANLSYGAVQFGANDYGYIATYDFTIGTLDYIRNDTAYSLFSFEK</sequence>
<dbReference type="OrthoDB" id="1908027at2"/>
<evidence type="ECO:0000313" key="1">
    <source>
        <dbReference type="EMBL" id="NFF87691.1"/>
    </source>
</evidence>
<gene>
    <name evidence="1" type="ORF">FC774_07360</name>
    <name evidence="2" type="ORF">FDB51_00880</name>
</gene>
<comment type="caution">
    <text evidence="1">The sequence shown here is derived from an EMBL/GenBank/DDBJ whole genome shotgun (WGS) entry which is preliminary data.</text>
</comment>
<organism evidence="1 4">
    <name type="scientific">Clostridium botulinum</name>
    <dbReference type="NCBI Taxonomy" id="1491"/>
    <lineage>
        <taxon>Bacteria</taxon>
        <taxon>Bacillati</taxon>
        <taxon>Bacillota</taxon>
        <taxon>Clostridia</taxon>
        <taxon>Eubacteriales</taxon>
        <taxon>Clostridiaceae</taxon>
        <taxon>Clostridium</taxon>
    </lineage>
</organism>
<evidence type="ECO:0000313" key="2">
    <source>
        <dbReference type="EMBL" id="NFN33705.1"/>
    </source>
</evidence>
<dbReference type="Proteomes" id="UP000473681">
    <property type="component" value="Unassembled WGS sequence"/>
</dbReference>
<evidence type="ECO:0000313" key="3">
    <source>
        <dbReference type="Proteomes" id="UP000473681"/>
    </source>
</evidence>
<accession>A0A0M1LSA2</accession>
<evidence type="ECO:0000313" key="4">
    <source>
        <dbReference type="Proteomes" id="UP000476820"/>
    </source>
</evidence>
<name>A0A0M1LSA2_CLOBO</name>
<protein>
    <submittedName>
        <fullName evidence="1">Uncharacterized protein</fullName>
    </submittedName>
</protein>